<dbReference type="EMBL" id="FZOD01000010">
    <property type="protein sequence ID" value="SNS49788.1"/>
    <property type="molecule type" value="Genomic_DNA"/>
</dbReference>
<gene>
    <name evidence="2" type="ORF">SAMN05216276_1010136</name>
</gene>
<dbReference type="SUPFAM" id="SSF51735">
    <property type="entry name" value="NAD(P)-binding Rossmann-fold domains"/>
    <property type="match status" value="1"/>
</dbReference>
<dbReference type="PANTHER" id="PTHR48079:SF6">
    <property type="entry name" value="NAD(P)-BINDING DOMAIN-CONTAINING PROTEIN-RELATED"/>
    <property type="match status" value="1"/>
</dbReference>
<dbReference type="Gene3D" id="3.40.50.720">
    <property type="entry name" value="NAD(P)-binding Rossmann-like Domain"/>
    <property type="match status" value="1"/>
</dbReference>
<sequence length="284" mass="29858">MRIFLAGATGVIGRRIVPLLIEQGHQVTGLVRRAAGAAALHAQGADAAVADVYDVDALARAVQSAAPEVVMNQLTDLSDGNGESNAVMRKTGTRNLTNAALAAGVSRIVAQSIAWAYEGGDDPATERTPLDLDASMPRLTAVRGVAALEGAVREAPEWVVLRYGLFYGPGTWYTRGGLAAGRAQARELVADADVSSFVHVEDAAAAAVAALAWPSGAVNVCDDEPAAGYEWVPAFCQSVGAAAPRRATEAVRHKWARGADNHYARKHLGWTPRHPSWREGFTAS</sequence>
<dbReference type="InterPro" id="IPR051783">
    <property type="entry name" value="NAD(P)-dependent_oxidoreduct"/>
</dbReference>
<protein>
    <submittedName>
        <fullName evidence="2">Nucleoside-diphosphate-sugar epimerase</fullName>
    </submittedName>
</protein>
<dbReference type="PANTHER" id="PTHR48079">
    <property type="entry name" value="PROTEIN YEEZ"/>
    <property type="match status" value="1"/>
</dbReference>
<organism evidence="2 3">
    <name type="scientific">Streptosporangium subroseum</name>
    <dbReference type="NCBI Taxonomy" id="106412"/>
    <lineage>
        <taxon>Bacteria</taxon>
        <taxon>Bacillati</taxon>
        <taxon>Actinomycetota</taxon>
        <taxon>Actinomycetes</taxon>
        <taxon>Streptosporangiales</taxon>
        <taxon>Streptosporangiaceae</taxon>
        <taxon>Streptosporangium</taxon>
    </lineage>
</organism>
<dbReference type="InterPro" id="IPR036291">
    <property type="entry name" value="NAD(P)-bd_dom_sf"/>
</dbReference>
<dbReference type="OrthoDB" id="9787292at2"/>
<name>A0A239EZR6_9ACTN</name>
<feature type="domain" description="NAD-dependent epimerase/dehydratase" evidence="1">
    <location>
        <begin position="3"/>
        <end position="216"/>
    </location>
</feature>
<dbReference type="GO" id="GO:0004029">
    <property type="term" value="F:aldehyde dehydrogenase (NAD+) activity"/>
    <property type="evidence" value="ECO:0007669"/>
    <property type="project" value="TreeGrafter"/>
</dbReference>
<dbReference type="GO" id="GO:0005737">
    <property type="term" value="C:cytoplasm"/>
    <property type="evidence" value="ECO:0007669"/>
    <property type="project" value="TreeGrafter"/>
</dbReference>
<proteinExistence type="predicted"/>
<keyword evidence="3" id="KW-1185">Reference proteome</keyword>
<dbReference type="RefSeq" id="WP_089207539.1">
    <property type="nucleotide sequence ID" value="NZ_FZOD01000010.1"/>
</dbReference>
<dbReference type="AlphaFoldDB" id="A0A239EZR6"/>
<dbReference type="Proteomes" id="UP000198282">
    <property type="component" value="Unassembled WGS sequence"/>
</dbReference>
<reference evidence="2 3" key="1">
    <citation type="submission" date="2017-06" db="EMBL/GenBank/DDBJ databases">
        <authorList>
            <person name="Kim H.J."/>
            <person name="Triplett B.A."/>
        </authorList>
    </citation>
    <scope>NUCLEOTIDE SEQUENCE [LARGE SCALE GENOMIC DNA]</scope>
    <source>
        <strain evidence="2 3">CGMCC 4.2132</strain>
    </source>
</reference>
<evidence type="ECO:0000313" key="2">
    <source>
        <dbReference type="EMBL" id="SNS49788.1"/>
    </source>
</evidence>
<evidence type="ECO:0000313" key="3">
    <source>
        <dbReference type="Proteomes" id="UP000198282"/>
    </source>
</evidence>
<dbReference type="InterPro" id="IPR001509">
    <property type="entry name" value="Epimerase_deHydtase"/>
</dbReference>
<accession>A0A239EZR6</accession>
<dbReference type="Pfam" id="PF01370">
    <property type="entry name" value="Epimerase"/>
    <property type="match status" value="1"/>
</dbReference>
<evidence type="ECO:0000259" key="1">
    <source>
        <dbReference type="Pfam" id="PF01370"/>
    </source>
</evidence>